<keyword evidence="2" id="KW-1185">Reference proteome</keyword>
<dbReference type="RefSeq" id="WP_100916474.1">
    <property type="nucleotide sequence ID" value="NZ_CP025057.1"/>
</dbReference>
<dbReference type="Pfam" id="PF13797">
    <property type="entry name" value="Post_transc_reg"/>
    <property type="match status" value="1"/>
</dbReference>
<evidence type="ECO:0000313" key="1">
    <source>
        <dbReference type="EMBL" id="AUB31482.1"/>
    </source>
</evidence>
<dbReference type="EMBL" id="CP025057">
    <property type="protein sequence ID" value="AUB31482.1"/>
    <property type="molecule type" value="Genomic_DNA"/>
</dbReference>
<sequence length="91" mass="10984">MNDIYLRNIIYKMLDFKLTEIRKEYKNISFNDLFSYLREVIFKNNKIADLNDLSFFIMNIKVNKIFEYLNISAILDQSSSIEMDLKSILER</sequence>
<dbReference type="KEGG" id="sfz:SFLOR_v1c04300"/>
<dbReference type="InterPro" id="IPR025716">
    <property type="entry name" value="Post-transcriptional_regulator"/>
</dbReference>
<accession>A0A2K8SDH2</accession>
<dbReference type="AlphaFoldDB" id="A0A2K8SDH2"/>
<name>A0A2K8SDH2_9MOLU</name>
<proteinExistence type="predicted"/>
<organism evidence="1 2">
    <name type="scientific">Spiroplasma floricola 23-6</name>
    <dbReference type="NCBI Taxonomy" id="1336749"/>
    <lineage>
        <taxon>Bacteria</taxon>
        <taxon>Bacillati</taxon>
        <taxon>Mycoplasmatota</taxon>
        <taxon>Mollicutes</taxon>
        <taxon>Entomoplasmatales</taxon>
        <taxon>Spiroplasmataceae</taxon>
        <taxon>Spiroplasma</taxon>
    </lineage>
</organism>
<dbReference type="Proteomes" id="UP000231823">
    <property type="component" value="Chromosome"/>
</dbReference>
<protein>
    <submittedName>
        <fullName evidence="1">Uncharacterized protein</fullName>
    </submittedName>
</protein>
<gene>
    <name evidence="1" type="ORF">SFLOR_v1c04300</name>
</gene>
<reference evidence="1 2" key="1">
    <citation type="submission" date="2017-12" db="EMBL/GenBank/DDBJ databases">
        <title>Complete genome sequence of Spiroplasma floricola 23-6 (ATCC 29989).</title>
        <authorList>
            <person name="Tsai Y.-M."/>
            <person name="Wu P.-S."/>
            <person name="Lo W.-S."/>
            <person name="Kuo C.-H."/>
        </authorList>
    </citation>
    <scope>NUCLEOTIDE SEQUENCE [LARGE SCALE GENOMIC DNA]</scope>
    <source>
        <strain evidence="1 2">23-6</strain>
    </source>
</reference>
<dbReference type="OrthoDB" id="389807at2"/>
<evidence type="ECO:0000313" key="2">
    <source>
        <dbReference type="Proteomes" id="UP000231823"/>
    </source>
</evidence>